<feature type="compositionally biased region" description="Low complexity" evidence="7">
    <location>
        <begin position="637"/>
        <end position="651"/>
    </location>
</feature>
<dbReference type="KEGG" id="gtr:GLOTRDRAFT_113540"/>
<evidence type="ECO:0000256" key="6">
    <source>
        <dbReference type="SAM" id="Coils"/>
    </source>
</evidence>
<feature type="domain" description="B-block binding subunit of TFIIIC" evidence="8">
    <location>
        <begin position="149"/>
        <end position="213"/>
    </location>
</feature>
<dbReference type="RefSeq" id="XP_007861338.1">
    <property type="nucleotide sequence ID" value="XM_007863147.1"/>
</dbReference>
<evidence type="ECO:0000256" key="4">
    <source>
        <dbReference type="ARBA" id="ARBA00023163"/>
    </source>
</evidence>
<organism evidence="10 11">
    <name type="scientific">Gloeophyllum trabeum (strain ATCC 11539 / FP-39264 / Madison 617)</name>
    <name type="common">Brown rot fungus</name>
    <dbReference type="NCBI Taxonomy" id="670483"/>
    <lineage>
        <taxon>Eukaryota</taxon>
        <taxon>Fungi</taxon>
        <taxon>Dikarya</taxon>
        <taxon>Basidiomycota</taxon>
        <taxon>Agaricomycotina</taxon>
        <taxon>Agaricomycetes</taxon>
        <taxon>Gloeophyllales</taxon>
        <taxon>Gloeophyllaceae</taxon>
        <taxon>Gloeophyllum</taxon>
    </lineage>
</organism>
<dbReference type="eggNOG" id="ENOG502S1RV">
    <property type="taxonomic scope" value="Eukaryota"/>
</dbReference>
<dbReference type="GeneID" id="19299744"/>
<dbReference type="STRING" id="670483.S7QP46"/>
<keyword evidence="6" id="KW-0175">Coiled coil</keyword>
<sequence>MDELVHHCVRELSFDGDLGCSVSRLRDFISEFHSQDPAHPQTVDDAYCAFVWSVIVEHPAVRIGTVPPGDTTEVYIAPQTSAKRKAKERGEAHEESAPATTLDVIEDAKSKSLAELQVQYGNTLRIAVDPETSFAAITGSHIRPSKLSPMVYTALQLITRGRENGISVMDLGKKSGYDQKTCHYLVNQLLDLDHVVKIRRGGVGSNFCIHKYFFERSPLWRQIRNEERQGKMGEAEAQQERARLEEEGEAEISGPSQVHFDPIDARHLSSLPLVKARVVKLLKSCKNNMHVSQNMLIKIGFSNPTKTDRRFFNTRVNDLIAQGVVEKLYVPNPNSRLKKKSWVQCLRLQTADKSQSGEVEGATSQIPGEAATNEVDAEELYGDDSGSLKVNLTLHKQLVNLLEGAGTRGMTLNELSDTLGRFDKRTIELLMTRLEKYPPPAHIADLGVAELMETHGRERRHRYYTVAAYHALVARENLHDSTSRYTNFEFSSVGDFLPVDLSLFYENEAALLWHQDNTIDQKQGKSSASGKPRGRPAKAETAKGKAKDNVTDSTPRQRRNAADPDGAGDAQNNDPAESATPRKRGRPPTKAKLDATPGSTLMVPVYGTAEVFLGESQPPPKKRGRPSRVKREITGDVIETTTSTAAVAEVIPSPTPRKRDRPPKRGGGGGGAKKNEPLAEDMDPEGDASRSTECVPGVSEPKNAVQPARADTVDRIRPLDPGPANVSQLRRENEILQLLQEMGGIALTSGKDFVDAHVDLIRRLAEAREPTSAPVGSRLDRRTIESVLNNLEARENVKTLKTLVKLPTGSQRPARVTYLPHVSQDKLNAFLGELGRTLLNIQPSSVKKVDEEIAFLPGQDIERAALPLQLLRLDKPSGNDDERWSRNIARADQLFNYDDETIRNVLLTENHTRAQLYGFKVGKMVRARRLHLHMLRCFEFGQDSSRIVSFDDRIVDLYYFFNDLPAEVYFEVVSALAYDERLSALLYSEQGRRMPVGEIDQQLHSVLQIGRSRARARILDILEMLRDLEVVTPLEPTESGTAQISCVTKCDYPADYSITSLQDWTPHSAPQYWRFHNSAPIRLWALPDTLPALWKKVPLVTEADGKLYWEELQKVSMNTDYAKQLMCPGNIELPEDARASPAVGRSIRRAGAWNDAYVLSWHQSQYLKKFVDSSTGRTPLEDEGSADATLQRICWVVCAPVEVVREFFIAAQARCRRELEIAEKKARRKAAEELAQQTVEAKALLAQKSAEGRAKREQEWDDLLRRVHPEPLSESAMRRLRVVRTRFMQSGSGPDAGNWEEDILRVVREAEIVAEKLPAPKAPPPAHPPPVIPNAPSQSVEVLVGQRASLFRMKPEEEAEKQPKGKREEKKPQRRSRLLWTKEYDDLAKDASVIIRARCRGQRIDWAAFDQLFPAAFRNSVRQRVASLREAPGAETYMQRLEDKWYELWTRYRGSAFLPDDDPPTPSNFNIIMHIDFLRRHIDKSAILAGFQESAEGNPTILPASIEELQRDYDIVEKSSTESAWDFVWSTSADDDRGKNMARQPFLAETHDNYVVVEDASETVRLAEAASKMVLGTPNEVYDSEVASRMLHDVGEEPVSAATKNMLERGVLSKLHRDPKKPKPGRSLKISDMNQNALGGSFSSDLFQDASALEDICFLQDGEWREWPLLATDGDIAVLIELASENKAEFKVDTSHAQSVRPMIDWNSKRADDDQIETAIHVRFHDLDDPVSELSPARQPNTQAEFPAGVEYTGTVTEHGKTCDGKAAACRVTGSEAVDCQGCLAAELTRLKSGSSDEQAKIIEQTARILHEMGPSGISAEELVAKSSKENAEVRQAIHLLADGPIPVLHIVGYADIVLVSSTNVRSWTVAISGNPLWRTFPRRWLDIFGQRINEVWEAALRAVMGVIVLRPGISQAEVRWRLRAVYDRQEVNETLRYLLRSGFLERRLPPDLHVDDWELAAPNNMLEKKVMWFLGKRHWYQV</sequence>
<comment type="subcellular location">
    <subcellularLocation>
        <location evidence="1">Nucleus</location>
    </subcellularLocation>
</comment>
<dbReference type="Pfam" id="PF04182">
    <property type="entry name" value="B-block_TFIIIC"/>
    <property type="match status" value="1"/>
</dbReference>
<keyword evidence="3" id="KW-0238">DNA-binding</keyword>
<proteinExistence type="predicted"/>
<evidence type="ECO:0000313" key="10">
    <source>
        <dbReference type="EMBL" id="EPQ61082.1"/>
    </source>
</evidence>
<keyword evidence="2" id="KW-0597">Phosphoprotein</keyword>
<accession>S7QP46</accession>
<dbReference type="GO" id="GO:0003677">
    <property type="term" value="F:DNA binding"/>
    <property type="evidence" value="ECO:0007669"/>
    <property type="project" value="UniProtKB-KW"/>
</dbReference>
<feature type="coiled-coil region" evidence="6">
    <location>
        <begin position="1216"/>
        <end position="1247"/>
    </location>
</feature>
<dbReference type="PANTHER" id="PTHR15180">
    <property type="entry name" value="GENERAL TRANSCRIPTION FACTOR 3C POLYPEPTIDE 1"/>
    <property type="match status" value="1"/>
</dbReference>
<dbReference type="OrthoDB" id="68020at2759"/>
<keyword evidence="11" id="KW-1185">Reference proteome</keyword>
<dbReference type="GO" id="GO:0042791">
    <property type="term" value="P:5S class rRNA transcription by RNA polymerase III"/>
    <property type="evidence" value="ECO:0007669"/>
    <property type="project" value="TreeGrafter"/>
</dbReference>
<feature type="compositionally biased region" description="Basic and acidic residues" evidence="7">
    <location>
        <begin position="537"/>
        <end position="550"/>
    </location>
</feature>
<feature type="domain" description="Transcription factor tau subunit sfc3/Tfc3 C-terminal" evidence="9">
    <location>
        <begin position="1881"/>
        <end position="1919"/>
    </location>
</feature>
<dbReference type="SMART" id="SM00384">
    <property type="entry name" value="AT_hook"/>
    <property type="match status" value="3"/>
</dbReference>
<dbReference type="InterPro" id="IPR046488">
    <property type="entry name" value="Sfc3/Tfc3_C"/>
</dbReference>
<feature type="domain" description="Transcription factor tau subunit sfc3/Tfc3 C-terminal" evidence="9">
    <location>
        <begin position="1375"/>
        <end position="1736"/>
    </location>
</feature>
<dbReference type="HOGENOM" id="CLU_000498_0_0_1"/>
<dbReference type="InterPro" id="IPR044210">
    <property type="entry name" value="Tfc3-like"/>
</dbReference>
<dbReference type="InterPro" id="IPR007309">
    <property type="entry name" value="TFIIIC_Bblock-bd"/>
</dbReference>
<name>S7QP46_GLOTA</name>
<evidence type="ECO:0000256" key="1">
    <source>
        <dbReference type="ARBA" id="ARBA00004123"/>
    </source>
</evidence>
<feature type="compositionally biased region" description="Basic and acidic residues" evidence="7">
    <location>
        <begin position="1353"/>
        <end position="1371"/>
    </location>
</feature>
<evidence type="ECO:0000259" key="9">
    <source>
        <dbReference type="Pfam" id="PF20222"/>
    </source>
</evidence>
<dbReference type="GO" id="GO:0005634">
    <property type="term" value="C:nucleus"/>
    <property type="evidence" value="ECO:0007669"/>
    <property type="project" value="UniProtKB-SubCell"/>
</dbReference>
<dbReference type="Proteomes" id="UP000030669">
    <property type="component" value="Unassembled WGS sequence"/>
</dbReference>
<evidence type="ECO:0000256" key="5">
    <source>
        <dbReference type="ARBA" id="ARBA00023242"/>
    </source>
</evidence>
<feature type="region of interest" description="Disordered" evidence="7">
    <location>
        <begin position="520"/>
        <end position="725"/>
    </location>
</feature>
<evidence type="ECO:0000256" key="3">
    <source>
        <dbReference type="ARBA" id="ARBA00023125"/>
    </source>
</evidence>
<dbReference type="Pfam" id="PF20222">
    <property type="entry name" value="DUF6581"/>
    <property type="match status" value="2"/>
</dbReference>
<dbReference type="InterPro" id="IPR035625">
    <property type="entry name" value="Tfc3-like_eWH"/>
</dbReference>
<gene>
    <name evidence="10" type="ORF">GLOTRDRAFT_113540</name>
</gene>
<dbReference type="InterPro" id="IPR017956">
    <property type="entry name" value="AT_hook_DNA-bd_motif"/>
</dbReference>
<dbReference type="CDD" id="cd16169">
    <property type="entry name" value="Tau138_eWH"/>
    <property type="match status" value="1"/>
</dbReference>
<dbReference type="EMBL" id="KB469296">
    <property type="protein sequence ID" value="EPQ61082.1"/>
    <property type="molecule type" value="Genomic_DNA"/>
</dbReference>
<feature type="region of interest" description="Disordered" evidence="7">
    <location>
        <begin position="1352"/>
        <end position="1374"/>
    </location>
</feature>
<evidence type="ECO:0000256" key="2">
    <source>
        <dbReference type="ARBA" id="ARBA00022553"/>
    </source>
</evidence>
<dbReference type="OMA" id="CAFVWSL"/>
<evidence type="ECO:0000259" key="8">
    <source>
        <dbReference type="Pfam" id="PF04182"/>
    </source>
</evidence>
<evidence type="ECO:0000313" key="11">
    <source>
        <dbReference type="Proteomes" id="UP000030669"/>
    </source>
</evidence>
<keyword evidence="5" id="KW-0539">Nucleus</keyword>
<protein>
    <submittedName>
        <fullName evidence="10">Uncharacterized protein</fullName>
    </submittedName>
</protein>
<evidence type="ECO:0000256" key="7">
    <source>
        <dbReference type="SAM" id="MobiDB-lite"/>
    </source>
</evidence>
<keyword evidence="4" id="KW-0804">Transcription</keyword>
<dbReference type="GO" id="GO:0006384">
    <property type="term" value="P:transcription initiation at RNA polymerase III promoter"/>
    <property type="evidence" value="ECO:0007669"/>
    <property type="project" value="InterPro"/>
</dbReference>
<reference evidence="10 11" key="1">
    <citation type="journal article" date="2012" name="Science">
        <title>The Paleozoic origin of enzymatic lignin decomposition reconstructed from 31 fungal genomes.</title>
        <authorList>
            <person name="Floudas D."/>
            <person name="Binder M."/>
            <person name="Riley R."/>
            <person name="Barry K."/>
            <person name="Blanchette R.A."/>
            <person name="Henrissat B."/>
            <person name="Martinez A.T."/>
            <person name="Otillar R."/>
            <person name="Spatafora J.W."/>
            <person name="Yadav J.S."/>
            <person name="Aerts A."/>
            <person name="Benoit I."/>
            <person name="Boyd A."/>
            <person name="Carlson A."/>
            <person name="Copeland A."/>
            <person name="Coutinho P.M."/>
            <person name="de Vries R.P."/>
            <person name="Ferreira P."/>
            <person name="Findley K."/>
            <person name="Foster B."/>
            <person name="Gaskell J."/>
            <person name="Glotzer D."/>
            <person name="Gorecki P."/>
            <person name="Heitman J."/>
            <person name="Hesse C."/>
            <person name="Hori C."/>
            <person name="Igarashi K."/>
            <person name="Jurgens J.A."/>
            <person name="Kallen N."/>
            <person name="Kersten P."/>
            <person name="Kohler A."/>
            <person name="Kuees U."/>
            <person name="Kumar T.K.A."/>
            <person name="Kuo A."/>
            <person name="LaButti K."/>
            <person name="Larrondo L.F."/>
            <person name="Lindquist E."/>
            <person name="Ling A."/>
            <person name="Lombard V."/>
            <person name="Lucas S."/>
            <person name="Lundell T."/>
            <person name="Martin R."/>
            <person name="McLaughlin D.J."/>
            <person name="Morgenstern I."/>
            <person name="Morin E."/>
            <person name="Murat C."/>
            <person name="Nagy L.G."/>
            <person name="Nolan M."/>
            <person name="Ohm R.A."/>
            <person name="Patyshakuliyeva A."/>
            <person name="Rokas A."/>
            <person name="Ruiz-Duenas F.J."/>
            <person name="Sabat G."/>
            <person name="Salamov A."/>
            <person name="Samejima M."/>
            <person name="Schmutz J."/>
            <person name="Slot J.C."/>
            <person name="St John F."/>
            <person name="Stenlid J."/>
            <person name="Sun H."/>
            <person name="Sun S."/>
            <person name="Syed K."/>
            <person name="Tsang A."/>
            <person name="Wiebenga A."/>
            <person name="Young D."/>
            <person name="Pisabarro A."/>
            <person name="Eastwood D.C."/>
            <person name="Martin F."/>
            <person name="Cullen D."/>
            <person name="Grigoriev I.V."/>
            <person name="Hibbett D.S."/>
        </authorList>
    </citation>
    <scope>NUCLEOTIDE SEQUENCE [LARGE SCALE GENOMIC DNA]</scope>
    <source>
        <strain evidence="10 11">ATCC 11539</strain>
    </source>
</reference>
<dbReference type="GO" id="GO:0000127">
    <property type="term" value="C:transcription factor TFIIIC complex"/>
    <property type="evidence" value="ECO:0007669"/>
    <property type="project" value="InterPro"/>
</dbReference>
<dbReference type="PANTHER" id="PTHR15180:SF1">
    <property type="entry name" value="GENERAL TRANSCRIPTION FACTOR 3C POLYPEPTIDE 1"/>
    <property type="match status" value="1"/>
</dbReference>